<name>A0AB40DH57_DROSZ</name>
<sequence length="281" mass="32217">MANHLRNNLLPARKEIDFSNLFEGGRFKNLAKEAAAFVDIHGRGGKLNLERNIQIIKEWNMPFFVSVKELYPVGGFKTLVFLAVSENNENYVVLYARASMRVGQRNPKQEVYRVAVILILAFERDEVKRQFIAFVANEYPPNLALRFLHVPVITSRHHFRASFLRNGDSSQYAETILTSTFEKESCIAVLNGIYKEAKRANISSTGMEKLERELHAIREALKRRYRVDPNAKCKFSGYSLDKLEEMATHWKIVFKGVPASATDEDKIKLILVLSYMAGQRD</sequence>
<protein>
    <submittedName>
        <fullName evidence="2">Uncharacterized protein</fullName>
    </submittedName>
</protein>
<proteinExistence type="predicted"/>
<keyword evidence="1" id="KW-1185">Reference proteome</keyword>
<accession>A0AB40DH57</accession>
<evidence type="ECO:0000313" key="2">
    <source>
        <dbReference type="RefSeq" id="XP_065722767.2"/>
    </source>
</evidence>
<gene>
    <name evidence="2" type="primary">LOC136117154</name>
</gene>
<dbReference type="GeneID" id="136117154"/>
<dbReference type="Proteomes" id="UP001652628">
    <property type="component" value="Chromosome 3"/>
</dbReference>
<organism evidence="1 2">
    <name type="scientific">Drosophila suzukii</name>
    <name type="common">Spotted-wing drosophila fruit fly</name>
    <dbReference type="NCBI Taxonomy" id="28584"/>
    <lineage>
        <taxon>Eukaryota</taxon>
        <taxon>Metazoa</taxon>
        <taxon>Ecdysozoa</taxon>
        <taxon>Arthropoda</taxon>
        <taxon>Hexapoda</taxon>
        <taxon>Insecta</taxon>
        <taxon>Pterygota</taxon>
        <taxon>Neoptera</taxon>
        <taxon>Endopterygota</taxon>
        <taxon>Diptera</taxon>
        <taxon>Brachycera</taxon>
        <taxon>Muscomorpha</taxon>
        <taxon>Ephydroidea</taxon>
        <taxon>Drosophilidae</taxon>
        <taxon>Drosophila</taxon>
        <taxon>Sophophora</taxon>
    </lineage>
</organism>
<reference evidence="2" key="1">
    <citation type="submission" date="2025-08" db="UniProtKB">
        <authorList>
            <consortium name="RefSeq"/>
        </authorList>
    </citation>
    <scope>IDENTIFICATION</scope>
</reference>
<evidence type="ECO:0000313" key="1">
    <source>
        <dbReference type="Proteomes" id="UP001652628"/>
    </source>
</evidence>
<dbReference type="RefSeq" id="XP_065722767.2">
    <property type="nucleotide sequence ID" value="XM_065866695.2"/>
</dbReference>
<dbReference type="AlphaFoldDB" id="A0AB40DH57"/>